<keyword evidence="7" id="KW-0813">Transport</keyword>
<comment type="similarity">
    <text evidence="2 7">Belongs to the ExbD/TolR family.</text>
</comment>
<dbReference type="Proteomes" id="UP000007519">
    <property type="component" value="Chromosome"/>
</dbReference>
<dbReference type="Pfam" id="PF02472">
    <property type="entry name" value="ExbD"/>
    <property type="match status" value="1"/>
</dbReference>
<comment type="subcellular location">
    <subcellularLocation>
        <location evidence="1">Cell membrane</location>
        <topology evidence="1">Single-pass membrane protein</topology>
    </subcellularLocation>
    <subcellularLocation>
        <location evidence="7">Cell membrane</location>
        <topology evidence="7">Single-pass type II membrane protein</topology>
    </subcellularLocation>
</comment>
<name>H6L423_SAPGL</name>
<keyword evidence="5" id="KW-1133">Transmembrane helix</keyword>
<gene>
    <name evidence="8" type="ordered locus">SGRA_1170</name>
</gene>
<dbReference type="eggNOG" id="COG0848">
    <property type="taxonomic scope" value="Bacteria"/>
</dbReference>
<evidence type="ECO:0000256" key="7">
    <source>
        <dbReference type="RuleBase" id="RU003879"/>
    </source>
</evidence>
<dbReference type="AlphaFoldDB" id="H6L423"/>
<evidence type="ECO:0000256" key="1">
    <source>
        <dbReference type="ARBA" id="ARBA00004162"/>
    </source>
</evidence>
<dbReference type="KEGG" id="sgn:SGRA_1170"/>
<sequence length="177" mass="19877">MAERQIPEINAGSMADIAFLLLVFFLVTTTIQTDSGLQVTLPQWVDEPPEPQDKNSRNVLEVVINGANQLAVEGEPGFPVESLKEKAIRFITNNGSDPTMSDNPKAAVISLQNDDGTDYATYLGVYNELQAAYNAIWESEAQRRFGRPYQTLEKEDRMAIREDYPKFLSEAEPTRFD</sequence>
<dbReference type="GO" id="GO:0005886">
    <property type="term" value="C:plasma membrane"/>
    <property type="evidence" value="ECO:0007669"/>
    <property type="project" value="UniProtKB-SubCell"/>
</dbReference>
<keyword evidence="3" id="KW-1003">Cell membrane</keyword>
<evidence type="ECO:0000256" key="4">
    <source>
        <dbReference type="ARBA" id="ARBA00022692"/>
    </source>
</evidence>
<evidence type="ECO:0000256" key="5">
    <source>
        <dbReference type="ARBA" id="ARBA00022989"/>
    </source>
</evidence>
<proteinExistence type="inferred from homology"/>
<evidence type="ECO:0000256" key="6">
    <source>
        <dbReference type="ARBA" id="ARBA00023136"/>
    </source>
</evidence>
<dbReference type="PANTHER" id="PTHR30558">
    <property type="entry name" value="EXBD MEMBRANE COMPONENT OF PMF-DRIVEN MACROMOLECULE IMPORT SYSTEM"/>
    <property type="match status" value="1"/>
</dbReference>
<accession>H6L423</accession>
<dbReference type="EMBL" id="CP002831">
    <property type="protein sequence ID" value="AFC23905.1"/>
    <property type="molecule type" value="Genomic_DNA"/>
</dbReference>
<keyword evidence="9" id="KW-1185">Reference proteome</keyword>
<dbReference type="GO" id="GO:0015031">
    <property type="term" value="P:protein transport"/>
    <property type="evidence" value="ECO:0007669"/>
    <property type="project" value="UniProtKB-KW"/>
</dbReference>
<keyword evidence="7" id="KW-0653">Protein transport</keyword>
<organism evidence="8 9">
    <name type="scientific">Saprospira grandis (strain Lewin)</name>
    <dbReference type="NCBI Taxonomy" id="984262"/>
    <lineage>
        <taxon>Bacteria</taxon>
        <taxon>Pseudomonadati</taxon>
        <taxon>Bacteroidota</taxon>
        <taxon>Saprospiria</taxon>
        <taxon>Saprospirales</taxon>
        <taxon>Saprospiraceae</taxon>
        <taxon>Saprospira</taxon>
    </lineage>
</organism>
<dbReference type="OrthoDB" id="9801500at2"/>
<dbReference type="PANTHER" id="PTHR30558:SF3">
    <property type="entry name" value="BIOPOLYMER TRANSPORT PROTEIN EXBD-RELATED"/>
    <property type="match status" value="1"/>
</dbReference>
<evidence type="ECO:0000313" key="8">
    <source>
        <dbReference type="EMBL" id="AFC23905.1"/>
    </source>
</evidence>
<dbReference type="HOGENOM" id="CLU_114443_0_0_10"/>
<dbReference type="InterPro" id="IPR003400">
    <property type="entry name" value="ExbD"/>
</dbReference>
<evidence type="ECO:0000313" key="9">
    <source>
        <dbReference type="Proteomes" id="UP000007519"/>
    </source>
</evidence>
<reference evidence="8 9" key="1">
    <citation type="journal article" date="2012" name="Stand. Genomic Sci.">
        <title>Complete genome sequencing and analysis of Saprospira grandis str. Lewin, a predatory marine bacterium.</title>
        <authorList>
            <person name="Saw J.H."/>
            <person name="Yuryev A."/>
            <person name="Kanbe M."/>
            <person name="Hou S."/>
            <person name="Young A.G."/>
            <person name="Aizawa S."/>
            <person name="Alam M."/>
        </authorList>
    </citation>
    <scope>NUCLEOTIDE SEQUENCE [LARGE SCALE GENOMIC DNA]</scope>
    <source>
        <strain evidence="8 9">Lewin</strain>
    </source>
</reference>
<keyword evidence="6" id="KW-0472">Membrane</keyword>
<evidence type="ECO:0008006" key="10">
    <source>
        <dbReference type="Google" id="ProtNLM"/>
    </source>
</evidence>
<dbReference type="STRING" id="984262.SGRA_1170"/>
<evidence type="ECO:0000256" key="2">
    <source>
        <dbReference type="ARBA" id="ARBA00005811"/>
    </source>
</evidence>
<protein>
    <recommendedName>
        <fullName evidence="10">Biopolymer transport protein ExbD/TolR</fullName>
    </recommendedName>
</protein>
<dbReference type="RefSeq" id="WP_015691553.1">
    <property type="nucleotide sequence ID" value="NC_016940.1"/>
</dbReference>
<evidence type="ECO:0000256" key="3">
    <source>
        <dbReference type="ARBA" id="ARBA00022475"/>
    </source>
</evidence>
<dbReference type="GO" id="GO:0022857">
    <property type="term" value="F:transmembrane transporter activity"/>
    <property type="evidence" value="ECO:0007669"/>
    <property type="project" value="InterPro"/>
</dbReference>
<keyword evidence="4 7" id="KW-0812">Transmembrane</keyword>